<proteinExistence type="predicted"/>
<dbReference type="AlphaFoldDB" id="A0A915HYB0"/>
<sequence length="82" mass="9603">MKKVLLHSRSLIWNRKIGISITCEFAPLETAYNEDSLSWKFALLGIAQLRISKYQGIATIRILFHFMQCDFYLDIPHMKQLS</sequence>
<dbReference type="Proteomes" id="UP000887565">
    <property type="component" value="Unplaced"/>
</dbReference>
<name>A0A915HYB0_ROMCU</name>
<reference evidence="2" key="1">
    <citation type="submission" date="2022-11" db="UniProtKB">
        <authorList>
            <consortium name="WormBaseParasite"/>
        </authorList>
    </citation>
    <scope>IDENTIFICATION</scope>
</reference>
<protein>
    <submittedName>
        <fullName evidence="2">Uncharacterized protein</fullName>
    </submittedName>
</protein>
<evidence type="ECO:0000313" key="2">
    <source>
        <dbReference type="WBParaSite" id="nRc.2.0.1.t06557-RA"/>
    </source>
</evidence>
<organism evidence="1 2">
    <name type="scientific">Romanomermis culicivorax</name>
    <name type="common">Nematode worm</name>
    <dbReference type="NCBI Taxonomy" id="13658"/>
    <lineage>
        <taxon>Eukaryota</taxon>
        <taxon>Metazoa</taxon>
        <taxon>Ecdysozoa</taxon>
        <taxon>Nematoda</taxon>
        <taxon>Enoplea</taxon>
        <taxon>Dorylaimia</taxon>
        <taxon>Mermithida</taxon>
        <taxon>Mermithoidea</taxon>
        <taxon>Mermithidae</taxon>
        <taxon>Romanomermis</taxon>
    </lineage>
</organism>
<accession>A0A915HYB0</accession>
<keyword evidence="1" id="KW-1185">Reference proteome</keyword>
<dbReference type="WBParaSite" id="nRc.2.0.1.t06557-RA">
    <property type="protein sequence ID" value="nRc.2.0.1.t06557-RA"/>
    <property type="gene ID" value="nRc.2.0.1.g06557"/>
</dbReference>
<evidence type="ECO:0000313" key="1">
    <source>
        <dbReference type="Proteomes" id="UP000887565"/>
    </source>
</evidence>